<protein>
    <recommendedName>
        <fullName evidence="3">Signal peptidase complex subunit 1</fullName>
    </recommendedName>
</protein>
<gene>
    <name evidence="10" type="ORF">BCR33DRAFT_11463</name>
</gene>
<sequence length="92" mass="10690">MRDRNDFKGQILVERIFQVTLIVFGVISFIVGYATKSLQLLVAINVVGLLITLVLVVPPWPMFRANPVKWQEKKEKMLDGLMAKKSWWQKLF</sequence>
<dbReference type="PANTHER" id="PTHR13202:SF0">
    <property type="entry name" value="SIGNAL PEPTIDASE COMPLEX SUBUNIT 1"/>
    <property type="match status" value="1"/>
</dbReference>
<evidence type="ECO:0000256" key="8">
    <source>
        <dbReference type="ARBA" id="ARBA00045204"/>
    </source>
</evidence>
<keyword evidence="6 9" id="KW-1133">Transmembrane helix</keyword>
<dbReference type="GO" id="GO:0006465">
    <property type="term" value="P:signal peptide processing"/>
    <property type="evidence" value="ECO:0007669"/>
    <property type="project" value="InterPro"/>
</dbReference>
<organism evidence="10 11">
    <name type="scientific">Rhizoclosmatium globosum</name>
    <dbReference type="NCBI Taxonomy" id="329046"/>
    <lineage>
        <taxon>Eukaryota</taxon>
        <taxon>Fungi</taxon>
        <taxon>Fungi incertae sedis</taxon>
        <taxon>Chytridiomycota</taxon>
        <taxon>Chytridiomycota incertae sedis</taxon>
        <taxon>Chytridiomycetes</taxon>
        <taxon>Chytridiales</taxon>
        <taxon>Chytriomycetaceae</taxon>
        <taxon>Rhizoclosmatium</taxon>
    </lineage>
</organism>
<evidence type="ECO:0000256" key="4">
    <source>
        <dbReference type="ARBA" id="ARBA00022692"/>
    </source>
</evidence>
<dbReference type="OrthoDB" id="263893at2759"/>
<evidence type="ECO:0000256" key="5">
    <source>
        <dbReference type="ARBA" id="ARBA00022824"/>
    </source>
</evidence>
<evidence type="ECO:0000256" key="1">
    <source>
        <dbReference type="ARBA" id="ARBA00004477"/>
    </source>
</evidence>
<keyword evidence="5" id="KW-0256">Endoplasmic reticulum</keyword>
<dbReference type="PANTHER" id="PTHR13202">
    <property type="entry name" value="MICROSOMAL SIGNAL PEPTIDASE 12 KDA SUBUNIT"/>
    <property type="match status" value="1"/>
</dbReference>
<evidence type="ECO:0000313" key="11">
    <source>
        <dbReference type="Proteomes" id="UP000193642"/>
    </source>
</evidence>
<comment type="caution">
    <text evidence="10">The sequence shown here is derived from an EMBL/GenBank/DDBJ whole genome shotgun (WGS) entry which is preliminary data.</text>
</comment>
<feature type="transmembrane region" description="Helical" evidence="9">
    <location>
        <begin position="40"/>
        <end position="63"/>
    </location>
</feature>
<feature type="transmembrane region" description="Helical" evidence="9">
    <location>
        <begin position="12"/>
        <end position="34"/>
    </location>
</feature>
<reference evidence="10 11" key="1">
    <citation type="submission" date="2016-07" db="EMBL/GenBank/DDBJ databases">
        <title>Pervasive Adenine N6-methylation of Active Genes in Fungi.</title>
        <authorList>
            <consortium name="DOE Joint Genome Institute"/>
            <person name="Mondo S.J."/>
            <person name="Dannebaum R.O."/>
            <person name="Kuo R.C."/>
            <person name="Labutti K."/>
            <person name="Haridas S."/>
            <person name="Kuo A."/>
            <person name="Salamov A."/>
            <person name="Ahrendt S.R."/>
            <person name="Lipzen A."/>
            <person name="Sullivan W."/>
            <person name="Andreopoulos W.B."/>
            <person name="Clum A."/>
            <person name="Lindquist E."/>
            <person name="Daum C."/>
            <person name="Ramamoorthy G.K."/>
            <person name="Gryganskyi A."/>
            <person name="Culley D."/>
            <person name="Magnuson J.K."/>
            <person name="James T.Y."/>
            <person name="O'Malley M.A."/>
            <person name="Stajich J.E."/>
            <person name="Spatafora J.W."/>
            <person name="Visel A."/>
            <person name="Grigoriev I.V."/>
        </authorList>
    </citation>
    <scope>NUCLEOTIDE SEQUENCE [LARGE SCALE GENOMIC DNA]</scope>
    <source>
        <strain evidence="10 11">JEL800</strain>
    </source>
</reference>
<evidence type="ECO:0000256" key="7">
    <source>
        <dbReference type="ARBA" id="ARBA00023136"/>
    </source>
</evidence>
<evidence type="ECO:0000256" key="6">
    <source>
        <dbReference type="ARBA" id="ARBA00022989"/>
    </source>
</evidence>
<evidence type="ECO:0000256" key="9">
    <source>
        <dbReference type="SAM" id="Phobius"/>
    </source>
</evidence>
<dbReference type="Proteomes" id="UP000193642">
    <property type="component" value="Unassembled WGS sequence"/>
</dbReference>
<dbReference type="AlphaFoldDB" id="A0A1Y2D3P0"/>
<name>A0A1Y2D3P0_9FUNG</name>
<comment type="similarity">
    <text evidence="2">Belongs to the SPCS1 family.</text>
</comment>
<comment type="function">
    <text evidence="8">Component of the signal peptidase complex (SPC) which catalyzes the cleavage of N-terminal signal sequences from nascent proteins as they are translocated into the lumen of the endoplasmic reticulum. Dispensable for SPC enzymatic activity.</text>
</comment>
<keyword evidence="4 9" id="KW-0812">Transmembrane</keyword>
<dbReference type="Pfam" id="PF06645">
    <property type="entry name" value="SPC12"/>
    <property type="match status" value="1"/>
</dbReference>
<dbReference type="InterPro" id="IPR009542">
    <property type="entry name" value="Spc1/SPCS1"/>
</dbReference>
<accession>A0A1Y2D3P0</accession>
<dbReference type="STRING" id="329046.A0A1Y2D3P0"/>
<dbReference type="EMBL" id="MCGO01000001">
    <property type="protein sequence ID" value="ORY53909.1"/>
    <property type="molecule type" value="Genomic_DNA"/>
</dbReference>
<evidence type="ECO:0000256" key="3">
    <source>
        <dbReference type="ARBA" id="ARBA00017059"/>
    </source>
</evidence>
<comment type="subcellular location">
    <subcellularLocation>
        <location evidence="1">Endoplasmic reticulum membrane</location>
        <topology evidence="1">Multi-pass membrane protein</topology>
    </subcellularLocation>
</comment>
<dbReference type="GO" id="GO:0045047">
    <property type="term" value="P:protein targeting to ER"/>
    <property type="evidence" value="ECO:0007669"/>
    <property type="project" value="TreeGrafter"/>
</dbReference>
<evidence type="ECO:0000313" key="10">
    <source>
        <dbReference type="EMBL" id="ORY53909.1"/>
    </source>
</evidence>
<keyword evidence="7 9" id="KW-0472">Membrane</keyword>
<keyword evidence="11" id="KW-1185">Reference proteome</keyword>
<proteinExistence type="inferred from homology"/>
<dbReference type="GO" id="GO:0005787">
    <property type="term" value="C:signal peptidase complex"/>
    <property type="evidence" value="ECO:0007669"/>
    <property type="project" value="InterPro"/>
</dbReference>
<evidence type="ECO:0000256" key="2">
    <source>
        <dbReference type="ARBA" id="ARBA00005245"/>
    </source>
</evidence>